<keyword evidence="1" id="KW-0175">Coiled coil</keyword>
<keyword evidence="3" id="KW-1185">Reference proteome</keyword>
<feature type="coiled-coil region" evidence="1">
    <location>
        <begin position="6"/>
        <end position="54"/>
    </location>
</feature>
<dbReference type="Proteomes" id="UP000291343">
    <property type="component" value="Unassembled WGS sequence"/>
</dbReference>
<accession>A0A482WVU8</accession>
<comment type="caution">
    <text evidence="2">The sequence shown here is derived from an EMBL/GenBank/DDBJ whole genome shotgun (WGS) entry which is preliminary data.</text>
</comment>
<protein>
    <submittedName>
        <fullName evidence="2">Uncharacterized protein</fullName>
    </submittedName>
</protein>
<proteinExistence type="predicted"/>
<reference evidence="2 3" key="1">
    <citation type="journal article" date="2017" name="Gigascience">
        <title>Genome sequence of the small brown planthopper, Laodelphax striatellus.</title>
        <authorList>
            <person name="Zhu J."/>
            <person name="Jiang F."/>
            <person name="Wang X."/>
            <person name="Yang P."/>
            <person name="Bao Y."/>
            <person name="Zhao W."/>
            <person name="Wang W."/>
            <person name="Lu H."/>
            <person name="Wang Q."/>
            <person name="Cui N."/>
            <person name="Li J."/>
            <person name="Chen X."/>
            <person name="Luo L."/>
            <person name="Yu J."/>
            <person name="Kang L."/>
            <person name="Cui F."/>
        </authorList>
    </citation>
    <scope>NUCLEOTIDE SEQUENCE [LARGE SCALE GENOMIC DNA]</scope>
    <source>
        <strain evidence="2">Lst14</strain>
    </source>
</reference>
<organism evidence="2 3">
    <name type="scientific">Laodelphax striatellus</name>
    <name type="common">Small brown planthopper</name>
    <name type="synonym">Delphax striatella</name>
    <dbReference type="NCBI Taxonomy" id="195883"/>
    <lineage>
        <taxon>Eukaryota</taxon>
        <taxon>Metazoa</taxon>
        <taxon>Ecdysozoa</taxon>
        <taxon>Arthropoda</taxon>
        <taxon>Hexapoda</taxon>
        <taxon>Insecta</taxon>
        <taxon>Pterygota</taxon>
        <taxon>Neoptera</taxon>
        <taxon>Paraneoptera</taxon>
        <taxon>Hemiptera</taxon>
        <taxon>Auchenorrhyncha</taxon>
        <taxon>Fulgoroidea</taxon>
        <taxon>Delphacidae</taxon>
        <taxon>Criomorphinae</taxon>
        <taxon>Laodelphax</taxon>
    </lineage>
</organism>
<dbReference type="STRING" id="195883.A0A482WVU8"/>
<evidence type="ECO:0000313" key="2">
    <source>
        <dbReference type="EMBL" id="RZF37456.1"/>
    </source>
</evidence>
<dbReference type="InParanoid" id="A0A482WVU8"/>
<dbReference type="SMR" id="A0A482WVU8"/>
<dbReference type="OrthoDB" id="2156623at2759"/>
<gene>
    <name evidence="2" type="ORF">LSTR_LSTR016593</name>
</gene>
<sequence>MSAGREEKLTDDNRLLGEKVSSLEKECASLTLELKAAQNRYQQEVRAHEETEKSRLVSKEEANLEVVKGMYPPIPLHTQL</sequence>
<dbReference type="EMBL" id="QKKF02024389">
    <property type="protein sequence ID" value="RZF37456.1"/>
    <property type="molecule type" value="Genomic_DNA"/>
</dbReference>
<dbReference type="AlphaFoldDB" id="A0A482WVU8"/>
<dbReference type="Gene3D" id="1.20.5.340">
    <property type="match status" value="1"/>
</dbReference>
<evidence type="ECO:0000256" key="1">
    <source>
        <dbReference type="SAM" id="Coils"/>
    </source>
</evidence>
<name>A0A482WVU8_LAOST</name>
<evidence type="ECO:0000313" key="3">
    <source>
        <dbReference type="Proteomes" id="UP000291343"/>
    </source>
</evidence>